<dbReference type="Pfam" id="PF05036">
    <property type="entry name" value="SPOR"/>
    <property type="match status" value="1"/>
</dbReference>
<feature type="compositionally biased region" description="Polar residues" evidence="1">
    <location>
        <begin position="425"/>
        <end position="440"/>
    </location>
</feature>
<organism evidence="3 4">
    <name type="scientific">Octadecabacter arcticus 238</name>
    <dbReference type="NCBI Taxonomy" id="391616"/>
    <lineage>
        <taxon>Bacteria</taxon>
        <taxon>Pseudomonadati</taxon>
        <taxon>Pseudomonadota</taxon>
        <taxon>Alphaproteobacteria</taxon>
        <taxon>Rhodobacterales</taxon>
        <taxon>Roseobacteraceae</taxon>
        <taxon>Octadecabacter</taxon>
    </lineage>
</organism>
<proteinExistence type="predicted"/>
<dbReference type="InterPro" id="IPR036680">
    <property type="entry name" value="SPOR-like_sf"/>
</dbReference>
<name>M9RS49_9RHOB</name>
<dbReference type="EMBL" id="CP003742">
    <property type="protein sequence ID" value="AGI73296.1"/>
    <property type="molecule type" value="Genomic_DNA"/>
</dbReference>
<keyword evidence="4" id="KW-1185">Reference proteome</keyword>
<dbReference type="Gene3D" id="3.30.70.1070">
    <property type="entry name" value="Sporulation related repeat"/>
    <property type="match status" value="1"/>
</dbReference>
<accession>M9RS49</accession>
<reference evidence="3 4" key="1">
    <citation type="journal article" date="2013" name="PLoS ONE">
        <title>Poles Apart: Arctic and Antarctic Octadecabacter strains Share High Genome Plasticity and a New Type of Xanthorhodopsin.</title>
        <authorList>
            <person name="Vollmers J."/>
            <person name="Voget S."/>
            <person name="Dietrich S."/>
            <person name="Gollnow K."/>
            <person name="Smits M."/>
            <person name="Meyer K."/>
            <person name="Brinkhoff T."/>
            <person name="Simon M."/>
            <person name="Daniel R."/>
        </authorList>
    </citation>
    <scope>NUCLEOTIDE SEQUENCE [LARGE SCALE GENOMIC DNA]</scope>
    <source>
        <strain evidence="3 4">238</strain>
    </source>
</reference>
<dbReference type="STRING" id="391616.OA238_c33150"/>
<dbReference type="KEGG" id="oar:OA238_c33150"/>
<feature type="domain" description="SPOR" evidence="2">
    <location>
        <begin position="438"/>
        <end position="516"/>
    </location>
</feature>
<feature type="region of interest" description="Disordered" evidence="1">
    <location>
        <begin position="1"/>
        <end position="21"/>
    </location>
</feature>
<evidence type="ECO:0000256" key="1">
    <source>
        <dbReference type="SAM" id="MobiDB-lite"/>
    </source>
</evidence>
<gene>
    <name evidence="3" type="ORF">OA238_c33150</name>
</gene>
<dbReference type="RefSeq" id="WP_015496312.1">
    <property type="nucleotide sequence ID" value="NC_020908.1"/>
</dbReference>
<dbReference type="eggNOG" id="COG3087">
    <property type="taxonomic scope" value="Bacteria"/>
</dbReference>
<evidence type="ECO:0000313" key="4">
    <source>
        <dbReference type="Proteomes" id="UP000004688"/>
    </source>
</evidence>
<evidence type="ECO:0000259" key="2">
    <source>
        <dbReference type="PROSITE" id="PS51724"/>
    </source>
</evidence>
<dbReference type="HOGENOM" id="CLU_048871_0_0_5"/>
<dbReference type="InterPro" id="IPR007730">
    <property type="entry name" value="SPOR-like_dom"/>
</dbReference>
<feature type="region of interest" description="Disordered" evidence="1">
    <location>
        <begin position="415"/>
        <end position="442"/>
    </location>
</feature>
<sequence>MSAGASAQALRNSSGPAEFPPSSFTANQYVDSRGCVFVRAGIGGTVNWVPRVNRSRDQLCGFQPTQVAGSTTISPTANVPNPLDTLVAGLTARPAARPAPAAAPAPVIAAAPVPRVILPTSTAGAINPLTGQRVGTPAVPRPVVAATPSPRIITTQTAQPRVLTRSQACAGLTGVQPNLIGQRTGQPINCGGTAAPQVVAVTPSTVQAPSALPRMSRTQACADIDATGRSYVSATTGLPIRCGPQTQRITPRTGPFAGLQADLSRPQRPYSNPLDAAPGSMALNPGTNIRLATLCGVGGLTNTSGLSIRCGPQAQSPSGLTSRLAVPAGPTSNGLVTRARTSPAGQGFLGDLLNQNPPPYSNPAAGYALPAPTVPAGYTRVWDDGRLNTQRGIRVGPQTQSPSGLTNTIRYAATPRTTPAVEQPRVSTRTAPQDQPSEQISGHRYVQVGTYGRRDQAQSIAQSLRTRGLPMRVGVFNQNGTEMRIVLAGPFSSDAQLQSALGTTRGAGYSGAFTRR</sequence>
<dbReference type="AlphaFoldDB" id="M9RS49"/>
<protein>
    <submittedName>
        <fullName evidence="3">Putative sporulation/cell-division domain protein</fullName>
    </submittedName>
</protein>
<dbReference type="SUPFAM" id="SSF110997">
    <property type="entry name" value="Sporulation related repeat"/>
    <property type="match status" value="1"/>
</dbReference>
<evidence type="ECO:0000313" key="3">
    <source>
        <dbReference type="EMBL" id="AGI73296.1"/>
    </source>
</evidence>
<dbReference type="PROSITE" id="PS51724">
    <property type="entry name" value="SPOR"/>
    <property type="match status" value="1"/>
</dbReference>
<dbReference type="GO" id="GO:0042834">
    <property type="term" value="F:peptidoglycan binding"/>
    <property type="evidence" value="ECO:0007669"/>
    <property type="project" value="InterPro"/>
</dbReference>
<dbReference type="Proteomes" id="UP000004688">
    <property type="component" value="Chromosome"/>
</dbReference>